<dbReference type="Gene3D" id="3.40.50.10810">
    <property type="entry name" value="Tandem AAA-ATPase domain"/>
    <property type="match status" value="1"/>
</dbReference>
<evidence type="ECO:0000259" key="3">
    <source>
        <dbReference type="PROSITE" id="PS51194"/>
    </source>
</evidence>
<evidence type="ECO:0000313" key="4">
    <source>
        <dbReference type="EMBL" id="SEK88516.1"/>
    </source>
</evidence>
<dbReference type="GO" id="GO:0004386">
    <property type="term" value="F:helicase activity"/>
    <property type="evidence" value="ECO:0007669"/>
    <property type="project" value="UniProtKB-KW"/>
</dbReference>
<dbReference type="InterPro" id="IPR014001">
    <property type="entry name" value="Helicase_ATP-bd"/>
</dbReference>
<evidence type="ECO:0000256" key="1">
    <source>
        <dbReference type="ARBA" id="ARBA00022801"/>
    </source>
</evidence>
<dbReference type="SMART" id="SM00490">
    <property type="entry name" value="HELICc"/>
    <property type="match status" value="1"/>
</dbReference>
<dbReference type="GO" id="GO:0005524">
    <property type="term" value="F:ATP binding"/>
    <property type="evidence" value="ECO:0007669"/>
    <property type="project" value="InterPro"/>
</dbReference>
<dbReference type="SMART" id="SM00487">
    <property type="entry name" value="DEXDc"/>
    <property type="match status" value="1"/>
</dbReference>
<dbReference type="Proteomes" id="UP000199506">
    <property type="component" value="Unassembled WGS sequence"/>
</dbReference>
<dbReference type="OrthoDB" id="6396at2157"/>
<keyword evidence="4" id="KW-0347">Helicase</keyword>
<dbReference type="InterPro" id="IPR000330">
    <property type="entry name" value="SNF2_N"/>
</dbReference>
<dbReference type="AlphaFoldDB" id="A0A1H7KPS1"/>
<dbReference type="PROSITE" id="PS51194">
    <property type="entry name" value="HELICASE_CTER"/>
    <property type="match status" value="1"/>
</dbReference>
<dbReference type="Pfam" id="PF00176">
    <property type="entry name" value="SNF2-rel_dom"/>
    <property type="match status" value="1"/>
</dbReference>
<keyword evidence="4" id="KW-0547">Nucleotide-binding</keyword>
<dbReference type="InterPro" id="IPR001650">
    <property type="entry name" value="Helicase_C-like"/>
</dbReference>
<feature type="domain" description="Helicase ATP-binding" evidence="2">
    <location>
        <begin position="54"/>
        <end position="212"/>
    </location>
</feature>
<reference evidence="4 5" key="1">
    <citation type="submission" date="2016-10" db="EMBL/GenBank/DDBJ databases">
        <authorList>
            <person name="de Groot N.N."/>
        </authorList>
    </citation>
    <scope>NUCLEOTIDE SEQUENCE [LARGE SCALE GENOMIC DNA]</scope>
    <source>
        <strain evidence="4 5">DSM 11978</strain>
    </source>
</reference>
<organism evidence="4 5">
    <name type="scientific">Methanobrevibacter gottschalkii</name>
    <dbReference type="NCBI Taxonomy" id="190974"/>
    <lineage>
        <taxon>Archaea</taxon>
        <taxon>Methanobacteriati</taxon>
        <taxon>Methanobacteriota</taxon>
        <taxon>Methanomada group</taxon>
        <taxon>Methanobacteria</taxon>
        <taxon>Methanobacteriales</taxon>
        <taxon>Methanobacteriaceae</taxon>
        <taxon>Methanobrevibacter</taxon>
    </lineage>
</organism>
<dbReference type="GO" id="GO:0140097">
    <property type="term" value="F:catalytic activity, acting on DNA"/>
    <property type="evidence" value="ECO:0007669"/>
    <property type="project" value="UniProtKB-ARBA"/>
</dbReference>
<dbReference type="EMBL" id="FOAK01000006">
    <property type="protein sequence ID" value="SEK88516.1"/>
    <property type="molecule type" value="Genomic_DNA"/>
</dbReference>
<dbReference type="CDD" id="cd18012">
    <property type="entry name" value="DEXQc_arch_SWI2_SNF2"/>
    <property type="match status" value="1"/>
</dbReference>
<accession>A0A1H7KPS1</accession>
<gene>
    <name evidence="4" type="ORF">SAMN05216439_1631</name>
</gene>
<dbReference type="PROSITE" id="PS51192">
    <property type="entry name" value="HELICASE_ATP_BIND_1"/>
    <property type="match status" value="1"/>
</dbReference>
<dbReference type="Gene3D" id="3.40.50.300">
    <property type="entry name" value="P-loop containing nucleotide triphosphate hydrolases"/>
    <property type="match status" value="1"/>
</dbReference>
<dbReference type="STRING" id="190974.SAMN05216439_1631"/>
<dbReference type="InterPro" id="IPR049730">
    <property type="entry name" value="SNF2/RAD54-like_C"/>
</dbReference>
<dbReference type="Pfam" id="PF00271">
    <property type="entry name" value="Helicase_C"/>
    <property type="match status" value="1"/>
</dbReference>
<dbReference type="InterPro" id="IPR027417">
    <property type="entry name" value="P-loop_NTPase"/>
</dbReference>
<dbReference type="InterPro" id="IPR038718">
    <property type="entry name" value="SNF2-like_sf"/>
</dbReference>
<proteinExistence type="predicted"/>
<dbReference type="CDD" id="cd18793">
    <property type="entry name" value="SF2_C_SNF"/>
    <property type="match status" value="1"/>
</dbReference>
<dbReference type="RefSeq" id="WP_069573697.1">
    <property type="nucleotide sequence ID" value="NZ_FOAK01000006.1"/>
</dbReference>
<dbReference type="SUPFAM" id="SSF52540">
    <property type="entry name" value="P-loop containing nucleoside triphosphate hydrolases"/>
    <property type="match status" value="2"/>
</dbReference>
<evidence type="ECO:0000259" key="2">
    <source>
        <dbReference type="PROSITE" id="PS51192"/>
    </source>
</evidence>
<dbReference type="PANTHER" id="PTHR10799">
    <property type="entry name" value="SNF2/RAD54 HELICASE FAMILY"/>
    <property type="match status" value="1"/>
</dbReference>
<keyword evidence="4" id="KW-0067">ATP-binding</keyword>
<keyword evidence="1" id="KW-0378">Hydrolase</keyword>
<feature type="domain" description="Helicase C-terminal" evidence="3">
    <location>
        <begin position="341"/>
        <end position="497"/>
    </location>
</feature>
<evidence type="ECO:0000313" key="5">
    <source>
        <dbReference type="Proteomes" id="UP000199506"/>
    </source>
</evidence>
<name>A0A1H7KPS1_9EURY</name>
<dbReference type="GO" id="GO:0016787">
    <property type="term" value="F:hydrolase activity"/>
    <property type="evidence" value="ECO:0007669"/>
    <property type="project" value="UniProtKB-KW"/>
</dbReference>
<sequence length="506" mass="58631">MDAKSEEIFKKHLNNSKEYVKFKKLVNETRVYDIPKELTGELRAYQKIGYSWIVQNIKYNFGCILADDMGLGKTIQVLTAILHFKEQKHYDYEPSLIIVPPTLLSNWENEIKKFTPTLSYYIYHGANRTFPLDEYDIILTSYGVIRLDLDMFLDKKWFICVIDEAQNIKNPNTQQTKAIKSVPAFNKIALTGTPIENKLTDYWSIFDFVNKGYLSTLDNFKRDYVFRIERLEETSTLENFKTITKPFVLRRLKTDDNIKDELPDKIVNDIYCSLTKKQVLLYNAIMEGIFEDLEGKTGIERKGIILNIITGLKQACNHPAQYLRSDNPKINESGKMELLITILENILDVNEKVIIFTQYAKMGEIIKKLVSKKLKTDVLFLHGSLTQEKRSDIISTFQEDEDHKILVATLKTGGVGLNLTAAQNVIHYDLWWNPAIENQATDRVHRIGQEKDVMVYRFITKGTLEEVIDEMSKNKLNLAEKAISNDETFITEMSDEELKEKLSLRL</sequence>
<protein>
    <submittedName>
        <fullName evidence="4">Helicase conserved C-terminal domain-containing protein</fullName>
    </submittedName>
</protein>